<feature type="compositionally biased region" description="Basic and acidic residues" evidence="1">
    <location>
        <begin position="700"/>
        <end position="710"/>
    </location>
</feature>
<dbReference type="eggNOG" id="COG2885">
    <property type="taxonomic scope" value="Bacteria"/>
</dbReference>
<evidence type="ECO:0000256" key="2">
    <source>
        <dbReference type="SAM" id="Phobius"/>
    </source>
</evidence>
<dbReference type="STRING" id="847.BRW83_2162"/>
<dbReference type="eggNOG" id="COG2982">
    <property type="taxonomic scope" value="Bacteria"/>
</dbReference>
<dbReference type="PANTHER" id="PTHR30441:SF8">
    <property type="entry name" value="DUF748 DOMAIN-CONTAINING PROTEIN"/>
    <property type="match status" value="1"/>
</dbReference>
<dbReference type="Pfam" id="PF05359">
    <property type="entry name" value="DUF748"/>
    <property type="match status" value="1"/>
</dbReference>
<keyword evidence="2" id="KW-0472">Membrane</keyword>
<keyword evidence="2" id="KW-0812">Transmembrane</keyword>
<proteinExistence type="predicted"/>
<dbReference type="HOGENOM" id="CLU_005680_1_0_4"/>
<feature type="region of interest" description="Disordered" evidence="1">
    <location>
        <begin position="669"/>
        <end position="723"/>
    </location>
</feature>
<dbReference type="InterPro" id="IPR052894">
    <property type="entry name" value="AsmA-related"/>
</dbReference>
<keyword evidence="2" id="KW-1133">Transmembrane helix</keyword>
<evidence type="ECO:0000256" key="1">
    <source>
        <dbReference type="SAM" id="MobiDB-lite"/>
    </source>
</evidence>
<evidence type="ECO:0000313" key="3">
    <source>
        <dbReference type="EMBL" id="EEO29091.1"/>
    </source>
</evidence>
<dbReference type="InterPro" id="IPR008023">
    <property type="entry name" value="DUF748"/>
</dbReference>
<reference evidence="3 4" key="1">
    <citation type="submission" date="2009-02" db="EMBL/GenBank/DDBJ databases">
        <title>The Genome Sequence of Oxalobacter formigenes OXCC13.</title>
        <authorList>
            <consortium name="The Broad Institute Genome Sequencing Platform"/>
            <person name="Ward D."/>
            <person name="Young S.K."/>
            <person name="Kodira C.D."/>
            <person name="Zeng Q."/>
            <person name="Koehrsen M."/>
            <person name="Alvarado L."/>
            <person name="Berlin A."/>
            <person name="Borenstein D."/>
            <person name="Chen Z."/>
            <person name="Engels R."/>
            <person name="Freedman E."/>
            <person name="Gellesch M."/>
            <person name="Goldberg J."/>
            <person name="Griggs A."/>
            <person name="Gujja S."/>
            <person name="Heiman D."/>
            <person name="Hepburn T."/>
            <person name="Howarth C."/>
            <person name="Jen D."/>
            <person name="Larson L."/>
            <person name="Lewis B."/>
            <person name="Mehta T."/>
            <person name="Park D."/>
            <person name="Pearson M."/>
            <person name="Roberts A."/>
            <person name="Saif S."/>
            <person name="Shea T."/>
            <person name="Shenoy N."/>
            <person name="Sisk P."/>
            <person name="Stolte C."/>
            <person name="Sykes S."/>
            <person name="Walk T."/>
            <person name="White J."/>
            <person name="Yandava C."/>
            <person name="Allison M.J."/>
            <person name="Lander E."/>
            <person name="Nusbaum C."/>
            <person name="Galagan J."/>
            <person name="Birren B."/>
        </authorList>
    </citation>
    <scope>NUCLEOTIDE SEQUENCE [LARGE SCALE GENOMIC DNA]</scope>
    <source>
        <strain evidence="3 4">OXCC13</strain>
    </source>
</reference>
<evidence type="ECO:0000313" key="4">
    <source>
        <dbReference type="Proteomes" id="UP000005089"/>
    </source>
</evidence>
<feature type="transmembrane region" description="Helical" evidence="2">
    <location>
        <begin position="21"/>
        <end position="44"/>
    </location>
</feature>
<name>C3X7B5_OXAFO</name>
<dbReference type="PANTHER" id="PTHR30441">
    <property type="entry name" value="DUF748 DOMAIN-CONTAINING PROTEIN"/>
    <property type="match status" value="1"/>
</dbReference>
<organism evidence="3 4">
    <name type="scientific">Oxalobacter formigenes OXCC13</name>
    <dbReference type="NCBI Taxonomy" id="556269"/>
    <lineage>
        <taxon>Bacteria</taxon>
        <taxon>Pseudomonadati</taxon>
        <taxon>Pseudomonadota</taxon>
        <taxon>Betaproteobacteria</taxon>
        <taxon>Burkholderiales</taxon>
        <taxon>Oxalobacteraceae</taxon>
        <taxon>Oxalobacter</taxon>
    </lineage>
</organism>
<protein>
    <recommendedName>
        <fullName evidence="5">AsmA family protein</fullName>
    </recommendedName>
</protein>
<dbReference type="GeneID" id="77135988"/>
<keyword evidence="4" id="KW-1185">Reference proteome</keyword>
<dbReference type="AlphaFoldDB" id="C3X7B5"/>
<evidence type="ECO:0008006" key="5">
    <source>
        <dbReference type="Google" id="ProtNLM"/>
    </source>
</evidence>
<sequence>MTEQNTPDIEKRPNKRSRVKLAVVGFLSFLVLLLVLVAAGIYFLPRIVESGAKEFVAEKFNRELTIQKLDIDLLNLTAKLDGVVLTDPGSKDPFASFDHLFVELSPETFSERAPVVKEVRLVNPKIHIVRYGKKQYNINDLVAYATQPKEDESKSNFSINNIQIDNGTIRVDDLQRKKTLLIDELNIDIPVIANMPSQVEIFTALAISAKVNNDRIELVGKSRTKPAYDKKSGKISVKLDKLDLPTYLGYLPFDPGFKLKSGKFSADLDIIFPRKKEEKRRILVRGDVTLNSVSLAESNGAAVLKFSELKVDIDKSDILSGKIGIGRIGLKNPEVFLDRNNNGQWNVELLLNTGKKTDTGTQTAKNEKPAEKQSFAIDLGQLAVSGGQVFITDKTYKTPVNISARNIGLSVEKLSLDMDKHDVTASSVVSTGTRISFIHSMPELLDKFKGGDKSGVVQKAVDKAEEKSGFHFRIKQAALENWSLHLENRHPKEPIVTKVSQLDVKVNDLSDAMDKPLAVSASAKINDHGTYIVKGTINVSPMKADLDVDIKNVDIRFIQPYIDEYVNLSLRKADLSIKGKLLVGEGASGGLQGQFKGGAAIGSLAAVDQLSRRPVVSWKDLAFEGVTVDLNPLAVTIDKAVMNGVSARVILLADGRLNLQNILRSKAGGQKSLTENEEEPKPATAQNDVATVEPLTATQEKAKPEQDKPETATQKAVIQAPDSQGKPDFSLVIKKWIIRNGTVRFSDNFIKPRYTANIQNLRGAFLNLSNDPKTQSRIRLLGQVNGAPLDISGYINPLSDNLTLNIKAQVTGMELAQFSAYSGKYLGYGIEKGKLTYKATYKVQNGMLTAENSLILDQLTLGEKVESKETISSSIELALALLKDSDGVIDLNVPIAGSLNDPQFSLGSIVGKVILNTLKRIVTAPFAWLSSLNEKEKNLSGMVFEPGSANLSKEGEKRLERLSKGLVKRPKLKLEITGMYDDVADREGLGQSTLDRKIRSLKRKKTGAQSFEEITVSEKEYPELLKEVYKSEKFDKPKELVIFDKALPVPEMEKLLIRHYASTNDNLILLANRRAKAVKTWLVLKGKVPDERIYLLASKKGVAEKDKPAHRVDFNLRWKN</sequence>
<dbReference type="RefSeq" id="WP_005879375.1">
    <property type="nucleotide sequence ID" value="NZ_CP019430.1"/>
</dbReference>
<dbReference type="InterPro" id="IPR036737">
    <property type="entry name" value="OmpA-like_sf"/>
</dbReference>
<dbReference type="Proteomes" id="UP000005089">
    <property type="component" value="Unassembled WGS sequence"/>
</dbReference>
<dbReference type="OrthoDB" id="9757969at2"/>
<dbReference type="EMBL" id="GG658170">
    <property type="protein sequence ID" value="EEO29091.1"/>
    <property type="molecule type" value="Genomic_DNA"/>
</dbReference>
<dbReference type="GO" id="GO:0090313">
    <property type="term" value="P:regulation of protein targeting to membrane"/>
    <property type="evidence" value="ECO:0007669"/>
    <property type="project" value="TreeGrafter"/>
</dbReference>
<dbReference type="GO" id="GO:0005886">
    <property type="term" value="C:plasma membrane"/>
    <property type="evidence" value="ECO:0007669"/>
    <property type="project" value="TreeGrafter"/>
</dbReference>
<dbReference type="Gene3D" id="3.30.1330.60">
    <property type="entry name" value="OmpA-like domain"/>
    <property type="match status" value="1"/>
</dbReference>
<accession>C3X7B5</accession>
<gene>
    <name evidence="3" type="ORF">OFBG_00119</name>
</gene>